<keyword evidence="3" id="KW-1185">Reference proteome</keyword>
<dbReference type="GeneTree" id="ENSGT00390000004438"/>
<evidence type="ECO:0000313" key="2">
    <source>
        <dbReference type="Ensembl" id="ENSAPOP00000014398.1"/>
    </source>
</evidence>
<dbReference type="STRING" id="80966.ENSAPOP00000014398"/>
<dbReference type="PANTHER" id="PTHR16212">
    <property type="entry name" value="FOCADHESIN FAMILY MEMBER"/>
    <property type="match status" value="1"/>
</dbReference>
<proteinExistence type="predicted"/>
<sequence>VSPPIPFQIYMWVCFFVFQTVRNLVAAVLKEKGSNGQITLSSTKGPALEALWQQCCSDCALVRSACCDAVVLLVDQGHADLHYILNCVLNLLPSARYSKHTYVTMQLQLSLIPSLSLMLNLLDKWFHKTGYKLVLLKLDLHFQQQALS</sequence>
<keyword evidence="1" id="KW-0732">Signal</keyword>
<dbReference type="InParanoid" id="A0A3Q1FBI4"/>
<dbReference type="AlphaFoldDB" id="A0A3Q1FBI4"/>
<dbReference type="PANTHER" id="PTHR16212:SF4">
    <property type="entry name" value="FOCADHESIN"/>
    <property type="match status" value="1"/>
</dbReference>
<accession>A0A3Q1FBI4</accession>
<feature type="signal peptide" evidence="1">
    <location>
        <begin position="1"/>
        <end position="27"/>
    </location>
</feature>
<dbReference type="InterPro" id="IPR045163">
    <property type="entry name" value="Focadhesin/RST1"/>
</dbReference>
<organism evidence="2 3">
    <name type="scientific">Acanthochromis polyacanthus</name>
    <name type="common">spiny chromis</name>
    <dbReference type="NCBI Taxonomy" id="80966"/>
    <lineage>
        <taxon>Eukaryota</taxon>
        <taxon>Metazoa</taxon>
        <taxon>Chordata</taxon>
        <taxon>Craniata</taxon>
        <taxon>Vertebrata</taxon>
        <taxon>Euteleostomi</taxon>
        <taxon>Actinopterygii</taxon>
        <taxon>Neopterygii</taxon>
        <taxon>Teleostei</taxon>
        <taxon>Neoteleostei</taxon>
        <taxon>Acanthomorphata</taxon>
        <taxon>Ovalentaria</taxon>
        <taxon>Pomacentridae</taxon>
        <taxon>Acanthochromis</taxon>
    </lineage>
</organism>
<feature type="chain" id="PRO_5018736869" evidence="1">
    <location>
        <begin position="28"/>
        <end position="148"/>
    </location>
</feature>
<reference evidence="2" key="1">
    <citation type="submission" date="2025-08" db="UniProtKB">
        <authorList>
            <consortium name="Ensembl"/>
        </authorList>
    </citation>
    <scope>IDENTIFICATION</scope>
</reference>
<evidence type="ECO:0000256" key="1">
    <source>
        <dbReference type="SAM" id="SignalP"/>
    </source>
</evidence>
<dbReference type="Ensembl" id="ENSAPOT00000022816.1">
    <property type="protein sequence ID" value="ENSAPOP00000014398.1"/>
    <property type="gene ID" value="ENSAPOG00000017290.1"/>
</dbReference>
<dbReference type="GO" id="GO:0060147">
    <property type="term" value="P:regulation of post-transcriptional gene silencing"/>
    <property type="evidence" value="ECO:0007669"/>
    <property type="project" value="InterPro"/>
</dbReference>
<protein>
    <submittedName>
        <fullName evidence="2">Uncharacterized protein</fullName>
    </submittedName>
</protein>
<name>A0A3Q1FBI4_9TELE</name>
<evidence type="ECO:0000313" key="3">
    <source>
        <dbReference type="Proteomes" id="UP000257200"/>
    </source>
</evidence>
<dbReference type="Proteomes" id="UP000257200">
    <property type="component" value="Unplaced"/>
</dbReference>
<reference evidence="2" key="2">
    <citation type="submission" date="2025-09" db="UniProtKB">
        <authorList>
            <consortium name="Ensembl"/>
        </authorList>
    </citation>
    <scope>IDENTIFICATION</scope>
</reference>